<dbReference type="Proteomes" id="UP000044602">
    <property type="component" value="Unassembled WGS sequence"/>
</dbReference>
<name>A0A0G4MQ78_VERLO</name>
<feature type="region of interest" description="Disordered" evidence="1">
    <location>
        <begin position="1"/>
        <end position="77"/>
    </location>
</feature>
<organism evidence="2 3">
    <name type="scientific">Verticillium longisporum</name>
    <name type="common">Verticillium dahliae var. longisporum</name>
    <dbReference type="NCBI Taxonomy" id="100787"/>
    <lineage>
        <taxon>Eukaryota</taxon>
        <taxon>Fungi</taxon>
        <taxon>Dikarya</taxon>
        <taxon>Ascomycota</taxon>
        <taxon>Pezizomycotina</taxon>
        <taxon>Sordariomycetes</taxon>
        <taxon>Hypocreomycetidae</taxon>
        <taxon>Glomerellales</taxon>
        <taxon>Plectosphaerellaceae</taxon>
        <taxon>Verticillium</taxon>
    </lineage>
</organism>
<accession>A0A0G4MQ78</accession>
<evidence type="ECO:0000313" key="2">
    <source>
        <dbReference type="EMBL" id="CRK36396.1"/>
    </source>
</evidence>
<gene>
    <name evidence="2" type="ORF">BN1708_019995</name>
</gene>
<protein>
    <submittedName>
        <fullName evidence="2">Uncharacterized protein</fullName>
    </submittedName>
</protein>
<dbReference type="AlphaFoldDB" id="A0A0G4MQ78"/>
<reference evidence="2 3" key="1">
    <citation type="submission" date="2015-05" db="EMBL/GenBank/DDBJ databases">
        <authorList>
            <person name="Wang D.B."/>
            <person name="Wang M."/>
        </authorList>
    </citation>
    <scope>NUCLEOTIDE SEQUENCE [LARGE SCALE GENOMIC DNA]</scope>
    <source>
        <strain evidence="2">VL1</strain>
    </source>
</reference>
<sequence length="77" mass="8090">SSLAVSAASSPRRNRPRPLGSAKSPRPSCNSSPPSPAPTPSTPLSSLLFWRAPRTWGSSRRASSMLPPRCARPTGPP</sequence>
<proteinExistence type="predicted"/>
<evidence type="ECO:0000313" key="3">
    <source>
        <dbReference type="Proteomes" id="UP000044602"/>
    </source>
</evidence>
<keyword evidence="3" id="KW-1185">Reference proteome</keyword>
<feature type="compositionally biased region" description="Low complexity" evidence="1">
    <location>
        <begin position="1"/>
        <end position="11"/>
    </location>
</feature>
<evidence type="ECO:0000256" key="1">
    <source>
        <dbReference type="SAM" id="MobiDB-lite"/>
    </source>
</evidence>
<feature type="non-terminal residue" evidence="2">
    <location>
        <position position="1"/>
    </location>
</feature>
<dbReference type="EMBL" id="CVQH01024059">
    <property type="protein sequence ID" value="CRK36396.1"/>
    <property type="molecule type" value="Genomic_DNA"/>
</dbReference>